<dbReference type="SUPFAM" id="SSF82199">
    <property type="entry name" value="SET domain"/>
    <property type="match status" value="1"/>
</dbReference>
<evidence type="ECO:0000256" key="1">
    <source>
        <dbReference type="SAM" id="MobiDB-lite"/>
    </source>
</evidence>
<evidence type="ECO:0000259" key="2">
    <source>
        <dbReference type="PROSITE" id="PS50280"/>
    </source>
</evidence>
<dbReference type="AlphaFoldDB" id="A0A433QG82"/>
<keyword evidence="4" id="KW-1185">Reference proteome</keyword>
<proteinExistence type="predicted"/>
<feature type="compositionally biased region" description="Acidic residues" evidence="1">
    <location>
        <begin position="134"/>
        <end position="144"/>
    </location>
</feature>
<dbReference type="PROSITE" id="PS50280">
    <property type="entry name" value="SET"/>
    <property type="match status" value="1"/>
</dbReference>
<dbReference type="CDD" id="cd10540">
    <property type="entry name" value="SET_SpSet7-like"/>
    <property type="match status" value="1"/>
</dbReference>
<dbReference type="SMART" id="SM00317">
    <property type="entry name" value="SET"/>
    <property type="match status" value="1"/>
</dbReference>
<name>A0A433QG82_9FUNG</name>
<organism evidence="3 4">
    <name type="scientific">Jimgerdemannia flammicorona</name>
    <dbReference type="NCBI Taxonomy" id="994334"/>
    <lineage>
        <taxon>Eukaryota</taxon>
        <taxon>Fungi</taxon>
        <taxon>Fungi incertae sedis</taxon>
        <taxon>Mucoromycota</taxon>
        <taxon>Mucoromycotina</taxon>
        <taxon>Endogonomycetes</taxon>
        <taxon>Endogonales</taxon>
        <taxon>Endogonaceae</taxon>
        <taxon>Jimgerdemannia</taxon>
    </lineage>
</organism>
<feature type="region of interest" description="Disordered" evidence="1">
    <location>
        <begin position="134"/>
        <end position="174"/>
    </location>
</feature>
<comment type="caution">
    <text evidence="3">The sequence shown here is derived from an EMBL/GenBank/DDBJ whole genome shotgun (WGS) entry which is preliminary data.</text>
</comment>
<dbReference type="InterPro" id="IPR046341">
    <property type="entry name" value="SET_dom_sf"/>
</dbReference>
<evidence type="ECO:0000313" key="4">
    <source>
        <dbReference type="Proteomes" id="UP000274822"/>
    </source>
</evidence>
<sequence>MASLPDLLPDPLPLPTHKLNLELRHHPKKGRGVFASQPLPRNLLLDVSPILLFPHPEYEAHGRHTRLDHYTYRWPGGFALALGLGSMFSHARDPNVGFIRDVEQSVIRYVTLREVREGEELCISYGEKVWFEEAESDDADGDEGECQRRAEESEPETEDTVFARMRLGEESDEK</sequence>
<dbReference type="Proteomes" id="UP000274822">
    <property type="component" value="Unassembled WGS sequence"/>
</dbReference>
<dbReference type="EMBL" id="RBNJ01006205">
    <property type="protein sequence ID" value="RUS28744.1"/>
    <property type="molecule type" value="Genomic_DNA"/>
</dbReference>
<accession>A0A433QG82</accession>
<dbReference type="InterPro" id="IPR001214">
    <property type="entry name" value="SET_dom"/>
</dbReference>
<dbReference type="Gene3D" id="2.170.270.10">
    <property type="entry name" value="SET domain"/>
    <property type="match status" value="1"/>
</dbReference>
<dbReference type="Pfam" id="PF00856">
    <property type="entry name" value="SET"/>
    <property type="match status" value="1"/>
</dbReference>
<protein>
    <recommendedName>
        <fullName evidence="2">SET domain-containing protein</fullName>
    </recommendedName>
</protein>
<gene>
    <name evidence="3" type="ORF">BC938DRAFT_481507</name>
</gene>
<feature type="domain" description="SET" evidence="2">
    <location>
        <begin position="19"/>
        <end position="126"/>
    </location>
</feature>
<reference evidence="3 4" key="1">
    <citation type="journal article" date="2018" name="New Phytol.">
        <title>Phylogenomics of Endogonaceae and evolution of mycorrhizas within Mucoromycota.</title>
        <authorList>
            <person name="Chang Y."/>
            <person name="Desiro A."/>
            <person name="Na H."/>
            <person name="Sandor L."/>
            <person name="Lipzen A."/>
            <person name="Clum A."/>
            <person name="Barry K."/>
            <person name="Grigoriev I.V."/>
            <person name="Martin F.M."/>
            <person name="Stajich J.E."/>
            <person name="Smith M.E."/>
            <person name="Bonito G."/>
            <person name="Spatafora J.W."/>
        </authorList>
    </citation>
    <scope>NUCLEOTIDE SEQUENCE [LARGE SCALE GENOMIC DNA]</scope>
    <source>
        <strain evidence="3 4">AD002</strain>
    </source>
</reference>
<evidence type="ECO:0000313" key="3">
    <source>
        <dbReference type="EMBL" id="RUS28744.1"/>
    </source>
</evidence>